<organism evidence="2 3">
    <name type="scientific">Daphnia magna</name>
    <dbReference type="NCBI Taxonomy" id="35525"/>
    <lineage>
        <taxon>Eukaryota</taxon>
        <taxon>Metazoa</taxon>
        <taxon>Ecdysozoa</taxon>
        <taxon>Arthropoda</taxon>
        <taxon>Crustacea</taxon>
        <taxon>Branchiopoda</taxon>
        <taxon>Diplostraca</taxon>
        <taxon>Cladocera</taxon>
        <taxon>Anomopoda</taxon>
        <taxon>Daphniidae</taxon>
        <taxon>Daphnia</taxon>
    </lineage>
</organism>
<evidence type="ECO:0000313" key="3">
    <source>
        <dbReference type="Proteomes" id="UP001234178"/>
    </source>
</evidence>
<protein>
    <submittedName>
        <fullName evidence="2">Uncharacterized protein</fullName>
    </submittedName>
</protein>
<keyword evidence="3" id="KW-1185">Reference proteome</keyword>
<feature type="compositionally biased region" description="Pro residues" evidence="1">
    <location>
        <begin position="1"/>
        <end position="12"/>
    </location>
</feature>
<accession>A0ABR0B2L3</accession>
<dbReference type="EMBL" id="JAOYFB010000040">
    <property type="protein sequence ID" value="KAK4035938.1"/>
    <property type="molecule type" value="Genomic_DNA"/>
</dbReference>
<proteinExistence type="predicted"/>
<dbReference type="Proteomes" id="UP001234178">
    <property type="component" value="Unassembled WGS sequence"/>
</dbReference>
<feature type="region of interest" description="Disordered" evidence="1">
    <location>
        <begin position="1"/>
        <end position="24"/>
    </location>
</feature>
<sequence>MPTRAPAPPTRFSPPWTHGDSGGGWRSVPGVIARCGKCTKPNHCHRRLPIGRSPEVCLS</sequence>
<reference evidence="2 3" key="1">
    <citation type="journal article" date="2023" name="Nucleic Acids Res.">
        <title>The hologenome of Daphnia magna reveals possible DNA methylation and microbiome-mediated evolution of the host genome.</title>
        <authorList>
            <person name="Chaturvedi A."/>
            <person name="Li X."/>
            <person name="Dhandapani V."/>
            <person name="Marshall H."/>
            <person name="Kissane S."/>
            <person name="Cuenca-Cambronero M."/>
            <person name="Asole G."/>
            <person name="Calvet F."/>
            <person name="Ruiz-Romero M."/>
            <person name="Marangio P."/>
            <person name="Guigo R."/>
            <person name="Rago D."/>
            <person name="Mirbahai L."/>
            <person name="Eastwood N."/>
            <person name="Colbourne J.K."/>
            <person name="Zhou J."/>
            <person name="Mallon E."/>
            <person name="Orsini L."/>
        </authorList>
    </citation>
    <scope>NUCLEOTIDE SEQUENCE [LARGE SCALE GENOMIC DNA]</scope>
    <source>
        <strain evidence="2">LRV0_1</strain>
    </source>
</reference>
<evidence type="ECO:0000256" key="1">
    <source>
        <dbReference type="SAM" id="MobiDB-lite"/>
    </source>
</evidence>
<evidence type="ECO:0000313" key="2">
    <source>
        <dbReference type="EMBL" id="KAK4035938.1"/>
    </source>
</evidence>
<comment type="caution">
    <text evidence="2">The sequence shown here is derived from an EMBL/GenBank/DDBJ whole genome shotgun (WGS) entry which is preliminary data.</text>
</comment>
<gene>
    <name evidence="2" type="ORF">OUZ56_028016</name>
</gene>
<name>A0ABR0B2L3_9CRUS</name>